<accession>A0A9W4STG3</accession>
<dbReference type="OrthoDB" id="2386664at2759"/>
<dbReference type="EMBL" id="CAMKVN010002397">
    <property type="protein sequence ID" value="CAI2180893.1"/>
    <property type="molecule type" value="Genomic_DNA"/>
</dbReference>
<dbReference type="Proteomes" id="UP001153678">
    <property type="component" value="Unassembled WGS sequence"/>
</dbReference>
<sequence length="180" mass="21529">MYMKLHQESFMDIELAELQVYITEFCQEFVTIFYDYSSSHCRIPKLYVLYYYVILSIHHYGLVNGMSTETYKMLHKKLNVSEIESKVSQIKQDDDIHHLYKEGFNNLYAGFDEFLVKKNITYNDEFGYFKIYLSVAVESTDIIRIAGNFHNYEWFSNVVVSSEENDWYGRVLLLLEFFVE</sequence>
<protein>
    <submittedName>
        <fullName evidence="1">9309_t:CDS:1</fullName>
    </submittedName>
</protein>
<reference evidence="1" key="1">
    <citation type="submission" date="2022-08" db="EMBL/GenBank/DDBJ databases">
        <authorList>
            <person name="Kallberg Y."/>
            <person name="Tangrot J."/>
            <person name="Rosling A."/>
        </authorList>
    </citation>
    <scope>NUCLEOTIDE SEQUENCE</scope>
    <source>
        <strain evidence="1">Wild A</strain>
    </source>
</reference>
<name>A0A9W4STG3_9GLOM</name>
<gene>
    <name evidence="1" type="ORF">FWILDA_LOCUS9809</name>
</gene>
<evidence type="ECO:0000313" key="1">
    <source>
        <dbReference type="EMBL" id="CAI2180893.1"/>
    </source>
</evidence>
<dbReference type="AlphaFoldDB" id="A0A9W4STG3"/>
<comment type="caution">
    <text evidence="1">The sequence shown here is derived from an EMBL/GenBank/DDBJ whole genome shotgun (WGS) entry which is preliminary data.</text>
</comment>
<evidence type="ECO:0000313" key="2">
    <source>
        <dbReference type="Proteomes" id="UP001153678"/>
    </source>
</evidence>
<keyword evidence="2" id="KW-1185">Reference proteome</keyword>
<organism evidence="1 2">
    <name type="scientific">Funneliformis geosporum</name>
    <dbReference type="NCBI Taxonomy" id="1117311"/>
    <lineage>
        <taxon>Eukaryota</taxon>
        <taxon>Fungi</taxon>
        <taxon>Fungi incertae sedis</taxon>
        <taxon>Mucoromycota</taxon>
        <taxon>Glomeromycotina</taxon>
        <taxon>Glomeromycetes</taxon>
        <taxon>Glomerales</taxon>
        <taxon>Glomeraceae</taxon>
        <taxon>Funneliformis</taxon>
    </lineage>
</organism>
<proteinExistence type="predicted"/>